<evidence type="ECO:0000313" key="1">
    <source>
        <dbReference type="EMBL" id="KAF5912203.1"/>
    </source>
</evidence>
<reference evidence="1 2" key="1">
    <citation type="journal article" date="2020" name="Mol. Biol. Evol.">
        <title>Interspecific Gene Flow and the Evolution of Specialization in Black and White Rhinoceros.</title>
        <authorList>
            <person name="Moodley Y."/>
            <person name="Westbury M.V."/>
            <person name="Russo I.M."/>
            <person name="Gopalakrishnan S."/>
            <person name="Rakotoarivelo A."/>
            <person name="Olsen R.A."/>
            <person name="Prost S."/>
            <person name="Tunstall T."/>
            <person name="Ryder O.A."/>
            <person name="Dalen L."/>
            <person name="Bruford M.W."/>
        </authorList>
    </citation>
    <scope>NUCLEOTIDE SEQUENCE [LARGE SCALE GENOMIC DNA]</scope>
    <source>
        <strain evidence="1">SBR-YM</strain>
        <tissue evidence="1">Skin</tissue>
    </source>
</reference>
<name>A0A7J7E945_DICBM</name>
<protein>
    <submittedName>
        <fullName evidence="1">Uncharacterized protein</fullName>
    </submittedName>
</protein>
<keyword evidence="2" id="KW-1185">Reference proteome</keyword>
<dbReference type="AlphaFoldDB" id="A0A7J7E945"/>
<accession>A0A7J7E945</accession>
<evidence type="ECO:0000313" key="2">
    <source>
        <dbReference type="Proteomes" id="UP000551758"/>
    </source>
</evidence>
<proteinExistence type="predicted"/>
<comment type="caution">
    <text evidence="1">The sequence shown here is derived from an EMBL/GenBank/DDBJ whole genome shotgun (WGS) entry which is preliminary data.</text>
</comment>
<sequence>HLADGITGLYLLNEQYLAGYFIFWHLVQSKEYYDVFQLQMNLLDFRLHKSSSNIWKRQEIYTKSIKAFGLGKHNCCK</sequence>
<dbReference type="Proteomes" id="UP000551758">
    <property type="component" value="Unassembled WGS sequence"/>
</dbReference>
<gene>
    <name evidence="1" type="ORF">HPG69_003479</name>
</gene>
<organism evidence="1 2">
    <name type="scientific">Diceros bicornis minor</name>
    <name type="common">South-central black rhinoceros</name>
    <dbReference type="NCBI Taxonomy" id="77932"/>
    <lineage>
        <taxon>Eukaryota</taxon>
        <taxon>Metazoa</taxon>
        <taxon>Chordata</taxon>
        <taxon>Craniata</taxon>
        <taxon>Vertebrata</taxon>
        <taxon>Euteleostomi</taxon>
        <taxon>Mammalia</taxon>
        <taxon>Eutheria</taxon>
        <taxon>Laurasiatheria</taxon>
        <taxon>Perissodactyla</taxon>
        <taxon>Rhinocerotidae</taxon>
        <taxon>Diceros</taxon>
    </lineage>
</organism>
<feature type="non-terminal residue" evidence="1">
    <location>
        <position position="1"/>
    </location>
</feature>
<dbReference type="EMBL" id="JACDTQ010003868">
    <property type="protein sequence ID" value="KAF5912203.1"/>
    <property type="molecule type" value="Genomic_DNA"/>
</dbReference>